<dbReference type="AlphaFoldDB" id="A0AAV7NDF6"/>
<accession>A0AAV7NDF6</accession>
<sequence>MVSGVGPPPVRGQSSADPRAPGTPTHPLRSGAQRFLPSTSQGAEIQRAGLHASHLHGSHRLLAAHRQPGPRYPVPRAPGPPISPGARRPQSHPCPASPTSRAVTRRALSQACWWGATPLGAAPASSAGPRWLGLCWCSLHGTGCRAVSASGAVWSSGWCHPSTAAGTPSSGIRSPGIRGHEAPFESQLGRKAGSSVAVGLGG</sequence>
<keyword evidence="3" id="KW-1185">Reference proteome</keyword>
<proteinExistence type="predicted"/>
<evidence type="ECO:0000313" key="3">
    <source>
        <dbReference type="Proteomes" id="UP001066276"/>
    </source>
</evidence>
<feature type="compositionally biased region" description="Pro residues" evidence="1">
    <location>
        <begin position="70"/>
        <end position="83"/>
    </location>
</feature>
<feature type="region of interest" description="Disordered" evidence="1">
    <location>
        <begin position="1"/>
        <end position="44"/>
    </location>
</feature>
<comment type="caution">
    <text evidence="2">The sequence shown here is derived from an EMBL/GenBank/DDBJ whole genome shotgun (WGS) entry which is preliminary data.</text>
</comment>
<evidence type="ECO:0000313" key="2">
    <source>
        <dbReference type="EMBL" id="KAJ1112699.1"/>
    </source>
</evidence>
<organism evidence="2 3">
    <name type="scientific">Pleurodeles waltl</name>
    <name type="common">Iberian ribbed newt</name>
    <dbReference type="NCBI Taxonomy" id="8319"/>
    <lineage>
        <taxon>Eukaryota</taxon>
        <taxon>Metazoa</taxon>
        <taxon>Chordata</taxon>
        <taxon>Craniata</taxon>
        <taxon>Vertebrata</taxon>
        <taxon>Euteleostomi</taxon>
        <taxon>Amphibia</taxon>
        <taxon>Batrachia</taxon>
        <taxon>Caudata</taxon>
        <taxon>Salamandroidea</taxon>
        <taxon>Salamandridae</taxon>
        <taxon>Pleurodelinae</taxon>
        <taxon>Pleurodeles</taxon>
    </lineage>
</organism>
<feature type="compositionally biased region" description="Pro residues" evidence="1">
    <location>
        <begin position="1"/>
        <end position="10"/>
    </location>
</feature>
<name>A0AAV7NDF6_PLEWA</name>
<reference evidence="2" key="1">
    <citation type="journal article" date="2022" name="bioRxiv">
        <title>Sequencing and chromosome-scale assembly of the giantPleurodeles waltlgenome.</title>
        <authorList>
            <person name="Brown T."/>
            <person name="Elewa A."/>
            <person name="Iarovenko S."/>
            <person name="Subramanian E."/>
            <person name="Araus A.J."/>
            <person name="Petzold A."/>
            <person name="Susuki M."/>
            <person name="Suzuki K.-i.T."/>
            <person name="Hayashi T."/>
            <person name="Toyoda A."/>
            <person name="Oliveira C."/>
            <person name="Osipova E."/>
            <person name="Leigh N.D."/>
            <person name="Simon A."/>
            <person name="Yun M.H."/>
        </authorList>
    </citation>
    <scope>NUCLEOTIDE SEQUENCE</scope>
    <source>
        <strain evidence="2">20211129_DDA</strain>
        <tissue evidence="2">Liver</tissue>
    </source>
</reference>
<gene>
    <name evidence="2" type="ORF">NDU88_000960</name>
</gene>
<feature type="region of interest" description="Disordered" evidence="1">
    <location>
        <begin position="66"/>
        <end position="101"/>
    </location>
</feature>
<dbReference type="EMBL" id="JANPWB010000012">
    <property type="protein sequence ID" value="KAJ1112699.1"/>
    <property type="molecule type" value="Genomic_DNA"/>
</dbReference>
<protein>
    <submittedName>
        <fullName evidence="2">Uncharacterized protein</fullName>
    </submittedName>
</protein>
<dbReference type="Proteomes" id="UP001066276">
    <property type="component" value="Chromosome 8"/>
</dbReference>
<evidence type="ECO:0000256" key="1">
    <source>
        <dbReference type="SAM" id="MobiDB-lite"/>
    </source>
</evidence>